<protein>
    <submittedName>
        <fullName evidence="2">DUF2325 domain-containing protein</fullName>
    </submittedName>
</protein>
<evidence type="ECO:0000313" key="2">
    <source>
        <dbReference type="EMBL" id="MDN0076180.1"/>
    </source>
</evidence>
<comment type="similarity">
    <text evidence="1">Belongs to the UPF0751 family.</text>
</comment>
<organism evidence="2 3">
    <name type="scientific">Crenobacter oryzisoli</name>
    <dbReference type="NCBI Taxonomy" id="3056844"/>
    <lineage>
        <taxon>Bacteria</taxon>
        <taxon>Pseudomonadati</taxon>
        <taxon>Pseudomonadota</taxon>
        <taxon>Betaproteobacteria</taxon>
        <taxon>Neisseriales</taxon>
        <taxon>Neisseriaceae</taxon>
        <taxon>Crenobacter</taxon>
    </lineage>
</organism>
<gene>
    <name evidence="2" type="ORF">QU481_14940</name>
</gene>
<sequence>MNAMLVGADTLGNIPDVLKSLGISIHRHITGRNSSHQRKIDRLPAGTDLLILFTDFLGHNVMRHFRELASEENVRFIACRRSVCSLKQSLSCAGIDAQGGHCAHCPQQSPKAAVVAAPTSRRKHR</sequence>
<dbReference type="InterPro" id="IPR016772">
    <property type="entry name" value="UCP020408"/>
</dbReference>
<reference evidence="2" key="1">
    <citation type="submission" date="2023-06" db="EMBL/GenBank/DDBJ databases">
        <authorList>
            <person name="Zhang S."/>
        </authorList>
    </citation>
    <scope>NUCLEOTIDE SEQUENCE</scope>
    <source>
        <strain evidence="2">SG2303</strain>
    </source>
</reference>
<dbReference type="Proteomes" id="UP001168540">
    <property type="component" value="Unassembled WGS sequence"/>
</dbReference>
<name>A0ABT7XR09_9NEIS</name>
<proteinExistence type="inferred from homology"/>
<evidence type="ECO:0000256" key="1">
    <source>
        <dbReference type="ARBA" id="ARBA00007189"/>
    </source>
</evidence>
<evidence type="ECO:0000313" key="3">
    <source>
        <dbReference type="Proteomes" id="UP001168540"/>
    </source>
</evidence>
<accession>A0ABT7XR09</accession>
<dbReference type="Pfam" id="PF10087">
    <property type="entry name" value="DUF2325"/>
    <property type="match status" value="1"/>
</dbReference>
<keyword evidence="3" id="KW-1185">Reference proteome</keyword>
<comment type="caution">
    <text evidence="2">The sequence shown here is derived from an EMBL/GenBank/DDBJ whole genome shotgun (WGS) entry which is preliminary data.</text>
</comment>
<dbReference type="RefSeq" id="WP_289830839.1">
    <property type="nucleotide sequence ID" value="NZ_JAUEDK010000027.1"/>
</dbReference>
<dbReference type="EMBL" id="JAUEDK010000027">
    <property type="protein sequence ID" value="MDN0076180.1"/>
    <property type="molecule type" value="Genomic_DNA"/>
</dbReference>